<name>A0A1T4W588_9BACT</name>
<dbReference type="CDD" id="cd13520">
    <property type="entry name" value="PBP2_TAXI_TRAP"/>
    <property type="match status" value="1"/>
</dbReference>
<evidence type="ECO:0000256" key="1">
    <source>
        <dbReference type="SAM" id="SignalP"/>
    </source>
</evidence>
<dbReference type="PANTHER" id="PTHR42941">
    <property type="entry name" value="SLL1037 PROTEIN"/>
    <property type="match status" value="1"/>
</dbReference>
<dbReference type="RefSeq" id="WP_078715974.1">
    <property type="nucleotide sequence ID" value="NZ_FUYC01000001.1"/>
</dbReference>
<feature type="signal peptide" evidence="1">
    <location>
        <begin position="1"/>
        <end position="19"/>
    </location>
</feature>
<dbReference type="EMBL" id="FUYC01000001">
    <property type="protein sequence ID" value="SKA72484.1"/>
    <property type="molecule type" value="Genomic_DNA"/>
</dbReference>
<organism evidence="2 3">
    <name type="scientific">Paucidesulfovibrio gracilis DSM 16080</name>
    <dbReference type="NCBI Taxonomy" id="1121449"/>
    <lineage>
        <taxon>Bacteria</taxon>
        <taxon>Pseudomonadati</taxon>
        <taxon>Thermodesulfobacteriota</taxon>
        <taxon>Desulfovibrionia</taxon>
        <taxon>Desulfovibrionales</taxon>
        <taxon>Desulfovibrionaceae</taxon>
        <taxon>Paucidesulfovibrio</taxon>
    </lineage>
</organism>
<dbReference type="SUPFAM" id="SSF53850">
    <property type="entry name" value="Periplasmic binding protein-like II"/>
    <property type="match status" value="1"/>
</dbReference>
<dbReference type="Gene3D" id="3.40.190.10">
    <property type="entry name" value="Periplasmic binding protein-like II"/>
    <property type="match status" value="2"/>
</dbReference>
<dbReference type="NCBIfam" id="TIGR02122">
    <property type="entry name" value="TRAP_TAXI"/>
    <property type="match status" value="1"/>
</dbReference>
<evidence type="ECO:0008006" key="4">
    <source>
        <dbReference type="Google" id="ProtNLM"/>
    </source>
</evidence>
<keyword evidence="3" id="KW-1185">Reference proteome</keyword>
<keyword evidence="1" id="KW-0732">Signal</keyword>
<reference evidence="2 3" key="1">
    <citation type="submission" date="2017-02" db="EMBL/GenBank/DDBJ databases">
        <authorList>
            <person name="Peterson S.W."/>
        </authorList>
    </citation>
    <scope>NUCLEOTIDE SEQUENCE [LARGE SCALE GENOMIC DNA]</scope>
    <source>
        <strain evidence="2 3">DSM 16080</strain>
    </source>
</reference>
<accession>A0A1T4W588</accession>
<sequence>MKRLLHLTIALTLTLALLALTGCGGEEKQATPESGDTAQQAEPAKEKQYLAFGGGPTGGTFNFFANKMSSIISHAYDHLDVSPKGSGGSAENLRTLDKASVDFGIVYSGDAYLGRMGQLVNDETKYENLRVISFLYGAPAQLVVRADAGIDSAYDLEGKIVAIGNPGSGAALSAERFFKHLGLWEKMEARNLGYSQAAADFSDNKIDAFWVLVGYPNSSIIEAATRTPVKLLNLDIDAKKSGFYNAFPFYTPVEIPAGVYEGQDQPVTTFQDSALWCTNTGIADHVVYDAMAAVFAEQGLKDMVTAHKAAKNMSIETGIDGVSVPLHSGAVKFWEEHGLTVPSEFK</sequence>
<gene>
    <name evidence="2" type="ORF">SAMN02745704_00409</name>
</gene>
<dbReference type="PROSITE" id="PS51257">
    <property type="entry name" value="PROKAR_LIPOPROTEIN"/>
    <property type="match status" value="1"/>
</dbReference>
<dbReference type="InterPro" id="IPR011852">
    <property type="entry name" value="TRAP_TAXI"/>
</dbReference>
<feature type="chain" id="PRO_5012074985" description="TRAP transporter solute receptor, TAXI family" evidence="1">
    <location>
        <begin position="20"/>
        <end position="346"/>
    </location>
</feature>
<protein>
    <recommendedName>
        <fullName evidence="4">TRAP transporter solute receptor, TAXI family</fullName>
    </recommendedName>
</protein>
<dbReference type="OrthoDB" id="9780180at2"/>
<dbReference type="STRING" id="1121449.SAMN02745704_00409"/>
<dbReference type="Pfam" id="PF16868">
    <property type="entry name" value="NMT1_3"/>
    <property type="match status" value="1"/>
</dbReference>
<evidence type="ECO:0000313" key="3">
    <source>
        <dbReference type="Proteomes" id="UP000190027"/>
    </source>
</evidence>
<dbReference type="AlphaFoldDB" id="A0A1T4W588"/>
<dbReference type="Proteomes" id="UP000190027">
    <property type="component" value="Unassembled WGS sequence"/>
</dbReference>
<dbReference type="PANTHER" id="PTHR42941:SF1">
    <property type="entry name" value="SLL1037 PROTEIN"/>
    <property type="match status" value="1"/>
</dbReference>
<evidence type="ECO:0000313" key="2">
    <source>
        <dbReference type="EMBL" id="SKA72484.1"/>
    </source>
</evidence>
<proteinExistence type="predicted"/>